<sequence length="288" mass="32423">MNLNERETFRVLVQMGFVLTYSAQIPVIKEPLPSVPSGHLITNLQRYRDGCRIVVGYGLFLLISLRTVDGFGRNWPNAFTHVRFPELSPVNMSKLLRSNNSINRNPSSKVNRKNKFHHLELITRRCLCSWIRSYPVPATDCDGSDLKWNNGEEKIERARLLGEQFADFLRCSSSSPLKIFSTKISSSYFPTASSSSPNTGVDFEGKREEPQYFLAIALQDPIVPAAQHFGEAAIVTTHCSVNCSKQKGAYRGSVSRARDSAWLIAVKRLTVSRFIGAYVHQRKLNIPS</sequence>
<accession>A0A9Q0KIB7</accession>
<dbReference type="Proteomes" id="UP001141806">
    <property type="component" value="Unassembled WGS sequence"/>
</dbReference>
<evidence type="ECO:0000313" key="2">
    <source>
        <dbReference type="Proteomes" id="UP001141806"/>
    </source>
</evidence>
<keyword evidence="2" id="KW-1185">Reference proteome</keyword>
<name>A0A9Q0KIB7_9MAGN</name>
<organism evidence="1 2">
    <name type="scientific">Protea cynaroides</name>
    <dbReference type="NCBI Taxonomy" id="273540"/>
    <lineage>
        <taxon>Eukaryota</taxon>
        <taxon>Viridiplantae</taxon>
        <taxon>Streptophyta</taxon>
        <taxon>Embryophyta</taxon>
        <taxon>Tracheophyta</taxon>
        <taxon>Spermatophyta</taxon>
        <taxon>Magnoliopsida</taxon>
        <taxon>Proteales</taxon>
        <taxon>Proteaceae</taxon>
        <taxon>Protea</taxon>
    </lineage>
</organism>
<proteinExistence type="predicted"/>
<reference evidence="1" key="1">
    <citation type="journal article" date="2023" name="Plant J.">
        <title>The genome of the king protea, Protea cynaroides.</title>
        <authorList>
            <person name="Chang J."/>
            <person name="Duong T.A."/>
            <person name="Schoeman C."/>
            <person name="Ma X."/>
            <person name="Roodt D."/>
            <person name="Barker N."/>
            <person name="Li Z."/>
            <person name="Van de Peer Y."/>
            <person name="Mizrachi E."/>
        </authorList>
    </citation>
    <scope>NUCLEOTIDE SEQUENCE</scope>
    <source>
        <tissue evidence="1">Young leaves</tissue>
    </source>
</reference>
<dbReference type="AlphaFoldDB" id="A0A9Q0KIB7"/>
<evidence type="ECO:0000313" key="1">
    <source>
        <dbReference type="EMBL" id="KAJ4971092.1"/>
    </source>
</evidence>
<protein>
    <submittedName>
        <fullName evidence="1">Uncharacterized protein</fullName>
    </submittedName>
</protein>
<dbReference type="EMBL" id="JAMYWD010000005">
    <property type="protein sequence ID" value="KAJ4971092.1"/>
    <property type="molecule type" value="Genomic_DNA"/>
</dbReference>
<comment type="caution">
    <text evidence="1">The sequence shown here is derived from an EMBL/GenBank/DDBJ whole genome shotgun (WGS) entry which is preliminary data.</text>
</comment>
<gene>
    <name evidence="1" type="ORF">NE237_004191</name>
</gene>